<comment type="similarity">
    <text evidence="1">Belongs to the peptidase S33 family.</text>
</comment>
<dbReference type="GO" id="GO:0016787">
    <property type="term" value="F:hydrolase activity"/>
    <property type="evidence" value="ECO:0007669"/>
    <property type="project" value="UniProtKB-KW"/>
</dbReference>
<feature type="chain" id="PRO_5047386399" evidence="4">
    <location>
        <begin position="28"/>
        <end position="516"/>
    </location>
</feature>
<accession>A0ABX1CHH4</accession>
<dbReference type="EMBL" id="JAAVJC010000180">
    <property type="protein sequence ID" value="NJQ16674.1"/>
    <property type="molecule type" value="Genomic_DNA"/>
</dbReference>
<protein>
    <submittedName>
        <fullName evidence="6">Alpha/beta hydrolase</fullName>
    </submittedName>
</protein>
<sequence>MHRPFRRAVLVALAATTALTAAAPAVAAPTAPALQDPAVPGAVRTAPAEPRWGACARDPQDTHGARLDAAGVRCAELTVPVDHADPGGPTLTVAVSRLAATAPDGGLGPLLVNGGGPGGRGLHLPLDAAAALGETAGRYDLIGMDPRGIGRSTPVDCGWPTGSAIRSAGTGLLDFLTASAAQRELAHACHETAGPLLPFLTTRQTAGDIDHLRAALGARRLHYLGYSYGSYLGQVYGQLFPDRLGRTVLDGVIDPDRYGAHPLADTTAANEAALREWAAWTADRHATYRLGRDADAVLREVSRLVGAAAARPLRVGDHRLDHHTLPVLHLSSLGTDTDAARDSLARTTGLLARAADGERVTAHADLDRRLRLLLTADHSAFGSAQTAVLCGDAVDTRTTLARYLALRAESARHPFAGPVAGNTTPCAHWPEPREPLTDVDDATPVLLVAATADPRTSYDHARAVRERRPDARLITLEDSSQHGVFGVLGNRCVDDAVNAYLATGRLPATDLTCAPR</sequence>
<dbReference type="Pfam" id="PF08386">
    <property type="entry name" value="Abhydrolase_4"/>
    <property type="match status" value="1"/>
</dbReference>
<dbReference type="PANTHER" id="PTHR43248:SF29">
    <property type="entry name" value="TRIPEPTIDYL AMINOPEPTIDASE"/>
    <property type="match status" value="1"/>
</dbReference>
<dbReference type="InterPro" id="IPR006311">
    <property type="entry name" value="TAT_signal"/>
</dbReference>
<feature type="signal peptide" evidence="4">
    <location>
        <begin position="1"/>
        <end position="27"/>
    </location>
</feature>
<gene>
    <name evidence="6" type="ORF">HCN52_17485</name>
</gene>
<keyword evidence="2 4" id="KW-0732">Signal</keyword>
<dbReference type="Proteomes" id="UP000727056">
    <property type="component" value="Unassembled WGS sequence"/>
</dbReference>
<evidence type="ECO:0000259" key="5">
    <source>
        <dbReference type="Pfam" id="PF08386"/>
    </source>
</evidence>
<evidence type="ECO:0000256" key="3">
    <source>
        <dbReference type="ARBA" id="ARBA00022801"/>
    </source>
</evidence>
<evidence type="ECO:0000256" key="1">
    <source>
        <dbReference type="ARBA" id="ARBA00010088"/>
    </source>
</evidence>
<dbReference type="RefSeq" id="WP_168089391.1">
    <property type="nucleotide sequence ID" value="NZ_BHZH01000127.1"/>
</dbReference>
<organism evidence="6 7">
    <name type="scientific">Streptomyces bohaiensis</name>
    <dbReference type="NCBI Taxonomy" id="1431344"/>
    <lineage>
        <taxon>Bacteria</taxon>
        <taxon>Bacillati</taxon>
        <taxon>Actinomycetota</taxon>
        <taxon>Actinomycetes</taxon>
        <taxon>Kitasatosporales</taxon>
        <taxon>Streptomycetaceae</taxon>
        <taxon>Streptomyces</taxon>
    </lineage>
</organism>
<reference evidence="6 7" key="1">
    <citation type="submission" date="2020-03" db="EMBL/GenBank/DDBJ databases">
        <title>Draft genome of Streptomyces sp. ventii, isolated from the Axial Seamount in the Pacific Ocean, and resequencing of the two type strains Streptomyces lonarensis strain NCL 716 and Streptomyces bohaiensis strain 11A07.</title>
        <authorList>
            <person name="Loughran R.M."/>
            <person name="Pfannmuller K.M."/>
            <person name="Wasson B.J."/>
            <person name="Deadmond M.C."/>
            <person name="Paddock B.E."/>
            <person name="Koyack M.J."/>
            <person name="Gallegos D.A."/>
            <person name="Mitchell E.A."/>
            <person name="Ushijima B."/>
            <person name="Saw J.H."/>
            <person name="Mcphail K.L."/>
            <person name="Videau P."/>
        </authorList>
    </citation>
    <scope>NUCLEOTIDE SEQUENCE [LARGE SCALE GENOMIC DNA]</scope>
    <source>
        <strain evidence="6 7">11A07</strain>
    </source>
</reference>
<keyword evidence="3 6" id="KW-0378">Hydrolase</keyword>
<dbReference type="InterPro" id="IPR051601">
    <property type="entry name" value="Serine_prot/Carboxylest_S33"/>
</dbReference>
<dbReference type="Gene3D" id="3.40.50.1820">
    <property type="entry name" value="alpha/beta hydrolase"/>
    <property type="match status" value="1"/>
</dbReference>
<dbReference type="InterPro" id="IPR029058">
    <property type="entry name" value="AB_hydrolase_fold"/>
</dbReference>
<dbReference type="PROSITE" id="PS51318">
    <property type="entry name" value="TAT"/>
    <property type="match status" value="1"/>
</dbReference>
<dbReference type="PANTHER" id="PTHR43248">
    <property type="entry name" value="2-SUCCINYL-6-HYDROXY-2,4-CYCLOHEXADIENE-1-CARBOXYLATE SYNTHASE"/>
    <property type="match status" value="1"/>
</dbReference>
<feature type="domain" description="Peptidase S33 tripeptidyl aminopeptidase-like C-terminal" evidence="5">
    <location>
        <begin position="415"/>
        <end position="513"/>
    </location>
</feature>
<keyword evidence="7" id="KW-1185">Reference proteome</keyword>
<name>A0ABX1CHH4_9ACTN</name>
<dbReference type="SUPFAM" id="SSF53474">
    <property type="entry name" value="alpha/beta-Hydrolases"/>
    <property type="match status" value="1"/>
</dbReference>
<proteinExistence type="inferred from homology"/>
<evidence type="ECO:0000313" key="6">
    <source>
        <dbReference type="EMBL" id="NJQ16674.1"/>
    </source>
</evidence>
<evidence type="ECO:0000256" key="2">
    <source>
        <dbReference type="ARBA" id="ARBA00022729"/>
    </source>
</evidence>
<dbReference type="InterPro" id="IPR013595">
    <property type="entry name" value="Pept_S33_TAP-like_C"/>
</dbReference>
<evidence type="ECO:0000256" key="4">
    <source>
        <dbReference type="SAM" id="SignalP"/>
    </source>
</evidence>
<comment type="caution">
    <text evidence="6">The sequence shown here is derived from an EMBL/GenBank/DDBJ whole genome shotgun (WGS) entry which is preliminary data.</text>
</comment>
<evidence type="ECO:0000313" key="7">
    <source>
        <dbReference type="Proteomes" id="UP000727056"/>
    </source>
</evidence>